<accession>A0A439D3T5</accession>
<dbReference type="PROSITE" id="PS50832">
    <property type="entry name" value="S1_IF1_TYPE"/>
    <property type="match status" value="1"/>
</dbReference>
<dbReference type="Gene3D" id="2.40.50.140">
    <property type="entry name" value="Nucleic acid-binding proteins"/>
    <property type="match status" value="1"/>
</dbReference>
<keyword evidence="7" id="KW-1185">Reference proteome</keyword>
<proteinExistence type="inferred from homology"/>
<feature type="compositionally biased region" description="Basic and acidic residues" evidence="4">
    <location>
        <begin position="1"/>
        <end position="12"/>
    </location>
</feature>
<dbReference type="PANTHER" id="PTHR21641">
    <property type="entry name" value="TRANSLATION INITIATION FACTOR-RELATED"/>
    <property type="match status" value="1"/>
</dbReference>
<dbReference type="PANTHER" id="PTHR21641:SF0">
    <property type="entry name" value="RNA-BINDING PROTEIN EIF1AD-RELATED"/>
    <property type="match status" value="1"/>
</dbReference>
<protein>
    <recommendedName>
        <fullName evidence="5">S1-like domain-containing protein</fullName>
    </recommendedName>
</protein>
<reference evidence="6 7" key="1">
    <citation type="submission" date="2018-12" db="EMBL/GenBank/DDBJ databases">
        <title>Draft genome sequence of Xylaria grammica IHI A82.</title>
        <authorList>
            <person name="Buettner E."/>
            <person name="Kellner H."/>
        </authorList>
    </citation>
    <scope>NUCLEOTIDE SEQUENCE [LARGE SCALE GENOMIC DNA]</scope>
    <source>
        <strain evidence="6 7">IHI A82</strain>
    </source>
</reference>
<comment type="similarity">
    <text evidence="1">Belongs to the EIF1AD family.</text>
</comment>
<organism evidence="6 7">
    <name type="scientific">Xylaria grammica</name>
    <dbReference type="NCBI Taxonomy" id="363999"/>
    <lineage>
        <taxon>Eukaryota</taxon>
        <taxon>Fungi</taxon>
        <taxon>Dikarya</taxon>
        <taxon>Ascomycota</taxon>
        <taxon>Pezizomycotina</taxon>
        <taxon>Sordariomycetes</taxon>
        <taxon>Xylariomycetidae</taxon>
        <taxon>Xylariales</taxon>
        <taxon>Xylariaceae</taxon>
        <taxon>Xylaria</taxon>
    </lineage>
</organism>
<dbReference type="InterPro" id="IPR039294">
    <property type="entry name" value="EIF1AD"/>
</dbReference>
<sequence length="152" mass="17309">MVRPKRDVRAAAEESTTPPSELTPSQSLARVIKAEGNSLYSCSLPNQQTVLVELAARFRNTIWIKRSGYVLVDLTPPDEKIGKVEGEIINVVREEKEWRKQNYWYIRPNVTIHAGLTRNYRPKEFAKTTYEDDEDGESTVGKMPPLDSEGED</sequence>
<keyword evidence="2" id="KW-0694">RNA-binding</keyword>
<dbReference type="GO" id="GO:0003723">
    <property type="term" value="F:RNA binding"/>
    <property type="evidence" value="ECO:0007669"/>
    <property type="project" value="UniProtKB-KW"/>
</dbReference>
<dbReference type="Proteomes" id="UP000286045">
    <property type="component" value="Unassembled WGS sequence"/>
</dbReference>
<evidence type="ECO:0000256" key="1">
    <source>
        <dbReference type="ARBA" id="ARBA00007340"/>
    </source>
</evidence>
<evidence type="ECO:0000256" key="3">
    <source>
        <dbReference type="PROSITE-ProRule" id="PRU00181"/>
    </source>
</evidence>
<feature type="compositionally biased region" description="Polar residues" evidence="4">
    <location>
        <begin position="14"/>
        <end position="25"/>
    </location>
</feature>
<dbReference type="AlphaFoldDB" id="A0A439D3T5"/>
<feature type="region of interest" description="Disordered" evidence="4">
    <location>
        <begin position="127"/>
        <end position="152"/>
    </location>
</feature>
<name>A0A439D3T5_9PEZI</name>
<evidence type="ECO:0000256" key="4">
    <source>
        <dbReference type="SAM" id="MobiDB-lite"/>
    </source>
</evidence>
<keyword evidence="3" id="KW-0648">Protein biosynthesis</keyword>
<dbReference type="EMBL" id="RYZI01000170">
    <property type="protein sequence ID" value="RWA09064.1"/>
    <property type="molecule type" value="Genomic_DNA"/>
</dbReference>
<dbReference type="GO" id="GO:0005634">
    <property type="term" value="C:nucleus"/>
    <property type="evidence" value="ECO:0007669"/>
    <property type="project" value="TreeGrafter"/>
</dbReference>
<gene>
    <name evidence="6" type="ORF">EKO27_g6040</name>
</gene>
<evidence type="ECO:0000313" key="6">
    <source>
        <dbReference type="EMBL" id="RWA09064.1"/>
    </source>
</evidence>
<dbReference type="InterPro" id="IPR012340">
    <property type="entry name" value="NA-bd_OB-fold"/>
</dbReference>
<feature type="region of interest" description="Disordered" evidence="4">
    <location>
        <begin position="1"/>
        <end position="25"/>
    </location>
</feature>
<keyword evidence="3" id="KW-0396">Initiation factor</keyword>
<dbReference type="InterPro" id="IPR006196">
    <property type="entry name" value="RNA-binding_domain_S1_IF1"/>
</dbReference>
<dbReference type="STRING" id="363999.A0A439D3T5"/>
<evidence type="ECO:0000313" key="7">
    <source>
        <dbReference type="Proteomes" id="UP000286045"/>
    </source>
</evidence>
<comment type="caution">
    <text evidence="6">The sequence shown here is derived from an EMBL/GenBank/DDBJ whole genome shotgun (WGS) entry which is preliminary data.</text>
</comment>
<evidence type="ECO:0000256" key="2">
    <source>
        <dbReference type="ARBA" id="ARBA00022884"/>
    </source>
</evidence>
<dbReference type="Pfam" id="PF01176">
    <property type="entry name" value="eIF-1a"/>
    <property type="match status" value="1"/>
</dbReference>
<dbReference type="InterPro" id="IPR001253">
    <property type="entry name" value="TIF_eIF-1A"/>
</dbReference>
<dbReference type="SUPFAM" id="SSF50249">
    <property type="entry name" value="Nucleic acid-binding proteins"/>
    <property type="match status" value="1"/>
</dbReference>
<dbReference type="GO" id="GO:0003743">
    <property type="term" value="F:translation initiation factor activity"/>
    <property type="evidence" value="ECO:0007669"/>
    <property type="project" value="UniProtKB-UniRule"/>
</dbReference>
<feature type="domain" description="S1-like" evidence="5">
    <location>
        <begin position="13"/>
        <end position="93"/>
    </location>
</feature>
<evidence type="ECO:0000259" key="5">
    <source>
        <dbReference type="PROSITE" id="PS50832"/>
    </source>
</evidence>
<dbReference type="SMART" id="SM00652">
    <property type="entry name" value="eIF1a"/>
    <property type="match status" value="1"/>
</dbReference>